<dbReference type="SUPFAM" id="SSF47220">
    <property type="entry name" value="alpha-catenin/vinculin-like"/>
    <property type="match status" value="4"/>
</dbReference>
<dbReference type="Pfam" id="PF01044">
    <property type="entry name" value="Vinculin"/>
    <property type="match status" value="1"/>
</dbReference>
<dbReference type="PANTHER" id="PTHR18914:SF30">
    <property type="entry name" value="VINCULIN_ALPHA-CATENIN FAMILY MEMBER 1"/>
    <property type="match status" value="1"/>
</dbReference>
<reference evidence="4 5" key="1">
    <citation type="submission" date="2022-12" db="EMBL/GenBank/DDBJ databases">
        <title>Chromosome-level genome of Tegillarca granosa.</title>
        <authorList>
            <person name="Kim J."/>
        </authorList>
    </citation>
    <scope>NUCLEOTIDE SEQUENCE [LARGE SCALE GENOMIC DNA]</scope>
    <source>
        <strain evidence="4">Teg-2019</strain>
        <tissue evidence="4">Adductor muscle</tissue>
    </source>
</reference>
<evidence type="ECO:0008006" key="6">
    <source>
        <dbReference type="Google" id="ProtNLM"/>
    </source>
</evidence>
<dbReference type="Proteomes" id="UP001217089">
    <property type="component" value="Unassembled WGS sequence"/>
</dbReference>
<dbReference type="Gene3D" id="1.20.120.230">
    <property type="entry name" value="Alpha-catenin/vinculin-like"/>
    <property type="match status" value="5"/>
</dbReference>
<dbReference type="PANTHER" id="PTHR18914">
    <property type="entry name" value="ALPHA CATENIN"/>
    <property type="match status" value="1"/>
</dbReference>
<dbReference type="EMBL" id="JARBDR010000440">
    <property type="protein sequence ID" value="KAJ8312557.1"/>
    <property type="molecule type" value="Genomic_DNA"/>
</dbReference>
<comment type="caution">
    <text evidence="4">The sequence shown here is derived from an EMBL/GenBank/DDBJ whole genome shotgun (WGS) entry which is preliminary data.</text>
</comment>
<keyword evidence="3" id="KW-0963">Cytoplasm</keyword>
<keyword evidence="5" id="KW-1185">Reference proteome</keyword>
<evidence type="ECO:0000256" key="1">
    <source>
        <dbReference type="ARBA" id="ARBA00004496"/>
    </source>
</evidence>
<sequence length="771" mass="86599">MEVSVLVTLEEVGDVSKSCEGDRDMVPCAEVVVKAAEKLINVGKQRAQTSSDKEFQSQMSSACELLDLSSSSLYVASQRLSVDDSQDARSKVVQAAKDVLVVSDDAEIRKIINVAKLVETNTNRLNTVVTMQELISCFKNFTDSAALLTTLANKRQKDLSHDRQREKIIMALNLLKKSIPTVSVAMQSYVKYPNNPQAQTSKMYVIKQLLSAIKDIRDAVENKFVEEDYLDVEEPGFFVSRIDQLIEALSVENRVDLHEDTENWTESVTRHSMLVAHLCTDEFKDKIIKTCQRMLQLKSRVLHLSVTMKLNPDIEKIREDFEETCEILIDESCELEKNVNLALLHLVVEVFKETTEPLERLVKAAMYTQEFECHADKMCQIASFAAASSSDAQRVRAIRSGVSHLEHLDPDIGPAAFAMAKNSKDKMAVRHVKLLMKQWSFELNNLVQVLDEMTDPGMFIHVSEEKVKEDVSTCRGFIMTCDESGISLMCRSMIGRARRVCQVAERIIENHHDAVYRNGLLVYVKQLQKGKLQIAESDDNMTTAKVIAGSAYSSGAIGRAASPRLVVQPDSQQIGGTDFMPAKVDIRSVHEELLQVTGYAAAKYLEKEAEKWEDECNPIVQVAKEMSQQMQHMAEYCKGGDGPLDLSILANVQMSSPEDRNADKILEQNAQNLMKVVMQTLNAAEAVCIKGLKAPVGDTTDEVNAIILATQWQKKLLHQRKVEADQAERDNLGLRRIEEYKPPMLTQIFNRKCKNLLCKQVLIYIVTNQIS</sequence>
<evidence type="ECO:0000313" key="5">
    <source>
        <dbReference type="Proteomes" id="UP001217089"/>
    </source>
</evidence>
<comment type="subcellular location">
    <subcellularLocation>
        <location evidence="1">Cytoplasm</location>
    </subcellularLocation>
</comment>
<dbReference type="InterPro" id="IPR036723">
    <property type="entry name" value="Alpha-catenin/vinculin-like_sf"/>
</dbReference>
<name>A0ABQ9F8C4_TEGGR</name>
<protein>
    <recommendedName>
        <fullName evidence="6">Vinculin</fullName>
    </recommendedName>
</protein>
<evidence type="ECO:0000256" key="2">
    <source>
        <dbReference type="ARBA" id="ARBA00008376"/>
    </source>
</evidence>
<proteinExistence type="inferred from homology"/>
<organism evidence="4 5">
    <name type="scientific">Tegillarca granosa</name>
    <name type="common">Malaysian cockle</name>
    <name type="synonym">Anadara granosa</name>
    <dbReference type="NCBI Taxonomy" id="220873"/>
    <lineage>
        <taxon>Eukaryota</taxon>
        <taxon>Metazoa</taxon>
        <taxon>Spiralia</taxon>
        <taxon>Lophotrochozoa</taxon>
        <taxon>Mollusca</taxon>
        <taxon>Bivalvia</taxon>
        <taxon>Autobranchia</taxon>
        <taxon>Pteriomorphia</taxon>
        <taxon>Arcoida</taxon>
        <taxon>Arcoidea</taxon>
        <taxon>Arcidae</taxon>
        <taxon>Tegillarca</taxon>
    </lineage>
</organism>
<evidence type="ECO:0000313" key="4">
    <source>
        <dbReference type="EMBL" id="KAJ8312557.1"/>
    </source>
</evidence>
<accession>A0ABQ9F8C4</accession>
<evidence type="ECO:0000256" key="3">
    <source>
        <dbReference type="ARBA" id="ARBA00022490"/>
    </source>
</evidence>
<gene>
    <name evidence="4" type="ORF">KUTeg_009930</name>
</gene>
<dbReference type="InterPro" id="IPR006077">
    <property type="entry name" value="Vinculin/catenin"/>
</dbReference>
<dbReference type="Gene3D" id="1.20.120.810">
    <property type="entry name" value="Vinculin, Vh2 four-helix bundle"/>
    <property type="match status" value="1"/>
</dbReference>
<comment type="similarity">
    <text evidence="2">Belongs to the vinculin/alpha-catenin family.</text>
</comment>